<dbReference type="AlphaFoldDB" id="A0AAE8N6W5"/>
<protein>
    <recommendedName>
        <fullName evidence="2">NAD(P)-binding domain-containing protein</fullName>
    </recommendedName>
</protein>
<keyword evidence="4" id="KW-1185">Reference proteome</keyword>
<evidence type="ECO:0000313" key="4">
    <source>
        <dbReference type="Proteomes" id="UP001187682"/>
    </source>
</evidence>
<dbReference type="GO" id="GO:0016646">
    <property type="term" value="F:oxidoreductase activity, acting on the CH-NH group of donors, NAD or NADP as acceptor"/>
    <property type="evidence" value="ECO:0007669"/>
    <property type="project" value="TreeGrafter"/>
</dbReference>
<reference evidence="3" key="1">
    <citation type="submission" date="2018-03" db="EMBL/GenBank/DDBJ databases">
        <authorList>
            <person name="Guldener U."/>
        </authorList>
    </citation>
    <scope>NUCLEOTIDE SEQUENCE</scope>
</reference>
<evidence type="ECO:0000313" key="3">
    <source>
        <dbReference type="EMBL" id="SPO06408.1"/>
    </source>
</evidence>
<dbReference type="InterPro" id="IPR036291">
    <property type="entry name" value="NAD(P)-bd_dom_sf"/>
</dbReference>
<dbReference type="InterPro" id="IPR016040">
    <property type="entry name" value="NAD(P)-bd_dom"/>
</dbReference>
<dbReference type="InterPro" id="IPR051606">
    <property type="entry name" value="Polyketide_Oxido-like"/>
</dbReference>
<dbReference type="SUPFAM" id="SSF51735">
    <property type="entry name" value="NAD(P)-binding Rossmann-fold domains"/>
    <property type="match status" value="1"/>
</dbReference>
<evidence type="ECO:0000256" key="1">
    <source>
        <dbReference type="ARBA" id="ARBA00038376"/>
    </source>
</evidence>
<comment type="similarity">
    <text evidence="1">Belongs to the avfA family.</text>
</comment>
<organism evidence="3 4">
    <name type="scientific">Cephalotrichum gorgonifer</name>
    <dbReference type="NCBI Taxonomy" id="2041049"/>
    <lineage>
        <taxon>Eukaryota</taxon>
        <taxon>Fungi</taxon>
        <taxon>Dikarya</taxon>
        <taxon>Ascomycota</taxon>
        <taxon>Pezizomycotina</taxon>
        <taxon>Sordariomycetes</taxon>
        <taxon>Hypocreomycetidae</taxon>
        <taxon>Microascales</taxon>
        <taxon>Microascaceae</taxon>
        <taxon>Cephalotrichum</taxon>
    </lineage>
</organism>
<gene>
    <name evidence="3" type="ORF">DNG_09097</name>
</gene>
<proteinExistence type="inferred from homology"/>
<evidence type="ECO:0000259" key="2">
    <source>
        <dbReference type="Pfam" id="PF13460"/>
    </source>
</evidence>
<dbReference type="PANTHER" id="PTHR43355:SF2">
    <property type="entry name" value="FLAVIN REDUCTASE (NADPH)"/>
    <property type="match status" value="1"/>
</dbReference>
<accession>A0AAE8N6W5</accession>
<sequence length="240" mass="26491">MTTPVVLVFGGTGPAGICLIRELLHRNHRTRAFARNPDKIPEDLRSNPLLEVIKGEVSDKDALTTAVSGSTVIVSFLGPNTLTGVDPAIFTTFYSTLFPIMREHNVKRIYAMSTISHPQPDDGFSFLRLLLVALVYVAANGAYRTVRGIGRVFTEEAKDLDYTVFRIAGIPGGSDEESWRKDREDGETYVGPIAGKGWSLSQKRGALVRWLVDAVEDGKQEWIRKMPAVSRLAGSKRKSE</sequence>
<dbReference type="PANTHER" id="PTHR43355">
    <property type="entry name" value="FLAVIN REDUCTASE (NADPH)"/>
    <property type="match status" value="1"/>
</dbReference>
<dbReference type="EMBL" id="ONZQ02000015">
    <property type="protein sequence ID" value="SPO06408.1"/>
    <property type="molecule type" value="Genomic_DNA"/>
</dbReference>
<dbReference type="Pfam" id="PF13460">
    <property type="entry name" value="NAD_binding_10"/>
    <property type="match status" value="1"/>
</dbReference>
<dbReference type="Gene3D" id="3.40.50.720">
    <property type="entry name" value="NAD(P)-binding Rossmann-like Domain"/>
    <property type="match status" value="1"/>
</dbReference>
<feature type="domain" description="NAD(P)-binding" evidence="2">
    <location>
        <begin position="10"/>
        <end position="173"/>
    </location>
</feature>
<comment type="caution">
    <text evidence="3">The sequence shown here is derived from an EMBL/GenBank/DDBJ whole genome shotgun (WGS) entry which is preliminary data.</text>
</comment>
<dbReference type="Proteomes" id="UP001187682">
    <property type="component" value="Unassembled WGS sequence"/>
</dbReference>
<name>A0AAE8N6W5_9PEZI</name>